<dbReference type="SUPFAM" id="SSF63380">
    <property type="entry name" value="Riboflavin synthase domain-like"/>
    <property type="match status" value="1"/>
</dbReference>
<dbReference type="GO" id="GO:0043020">
    <property type="term" value="C:NADPH oxidase complex"/>
    <property type="evidence" value="ECO:0007669"/>
    <property type="project" value="TreeGrafter"/>
</dbReference>
<gene>
    <name evidence="9" type="primary">noxB</name>
    <name evidence="9" type="ORF">PPL_08080</name>
</gene>
<feature type="transmembrane region" description="Helical" evidence="7">
    <location>
        <begin position="135"/>
        <end position="162"/>
    </location>
</feature>
<dbReference type="InterPro" id="IPR050369">
    <property type="entry name" value="RBOH/FRE"/>
</dbReference>
<dbReference type="InParanoid" id="D3BIK1"/>
<dbReference type="SFLD" id="SFLDS00052">
    <property type="entry name" value="Ferric_Reductase_Domain"/>
    <property type="match status" value="1"/>
</dbReference>
<dbReference type="STRING" id="670386.D3BIK1"/>
<accession>D3BIK1</accession>
<dbReference type="GeneID" id="31363560"/>
<keyword evidence="3 7" id="KW-1133">Transmembrane helix</keyword>
<feature type="transmembrane region" description="Helical" evidence="7">
    <location>
        <begin position="275"/>
        <end position="292"/>
    </location>
</feature>
<dbReference type="GO" id="GO:0016175">
    <property type="term" value="F:superoxide-generating NAD(P)H oxidase activity"/>
    <property type="evidence" value="ECO:0007669"/>
    <property type="project" value="TreeGrafter"/>
</dbReference>
<dbReference type="Proteomes" id="UP000001396">
    <property type="component" value="Unassembled WGS sequence"/>
</dbReference>
<name>D3BIK1_HETP5</name>
<dbReference type="InterPro" id="IPR017938">
    <property type="entry name" value="Riboflavin_synthase-like_b-brl"/>
</dbReference>
<keyword evidence="4" id="KW-0560">Oxidoreductase</keyword>
<evidence type="ECO:0000256" key="3">
    <source>
        <dbReference type="ARBA" id="ARBA00022989"/>
    </source>
</evidence>
<dbReference type="FunCoup" id="D3BIK1">
    <property type="interactions" value="20"/>
</dbReference>
<feature type="transmembrane region" description="Helical" evidence="7">
    <location>
        <begin position="214"/>
        <end position="235"/>
    </location>
</feature>
<dbReference type="Gene3D" id="2.40.30.10">
    <property type="entry name" value="Translation factors"/>
    <property type="match status" value="1"/>
</dbReference>
<sequence length="595" mass="68516">MELTNNIENDKDSSNNNNNTLNIEAKYDIENNDNTNKKKHTRHRSTTQQSSTSNKTDNTIEALELPNDKLEKDDHSSISNENTIETESIANYSKLIKLKYWWWDKGISSLIFIFHILLNIGLVIKIIFHFRKSEFYPFFGISLLTARAGAAIININSALILLPVLRNFLSWLRGTWISTYVPIDRNLSYHKLCAIGITLEQYGLSAEYVSKYYLYYKSVPGITGHVLIVVLLLICSSSVERIRRPMFEIFYVTHHLFIAYFILLCFHGYQQILKVAPNSYMWVGAPVLFYVVERAIRLIRGNREVMLHLAKQHPSKVLELRMKKGNFIYKPGQFIFLNCPSIANYEWHPFTITSAPDENYISVHINIVGNWTGKLYKLMNSNEKLGVVQNEVLTGPDGGPILKIDGPFGAASEDVFNYKVLVLVGAGIGATPYSSILKHIKYQLKRLMSEQSEQGKEWNLPIEKVYFFWISRDKNSFEWFTYILHDVESELNDLVEIHTYLTGAIEISDWNAIVDTIGTMDTEQHSDFITGLKSQTLFGRPNWDVVFQELTKIHKKNTIGVFYCGPRPLAKEIKNRCSQYNGMEGCHIIFHKENF</sequence>
<dbReference type="InterPro" id="IPR039261">
    <property type="entry name" value="FNR_nucleotide-bd"/>
</dbReference>
<comment type="caution">
    <text evidence="9">The sequence shown here is derived from an EMBL/GenBank/DDBJ whole genome shotgun (WGS) entry which is preliminary data.</text>
</comment>
<evidence type="ECO:0000256" key="6">
    <source>
        <dbReference type="SAM" id="MobiDB-lite"/>
    </source>
</evidence>
<feature type="region of interest" description="Disordered" evidence="6">
    <location>
        <begin position="1"/>
        <end position="66"/>
    </location>
</feature>
<evidence type="ECO:0000313" key="10">
    <source>
        <dbReference type="Proteomes" id="UP000001396"/>
    </source>
</evidence>
<dbReference type="InterPro" id="IPR017927">
    <property type="entry name" value="FAD-bd_FR_type"/>
</dbReference>
<dbReference type="Gene3D" id="3.40.50.80">
    <property type="entry name" value="Nucleotide-binding domain of ferredoxin-NADP reductase (FNR) module"/>
    <property type="match status" value="1"/>
</dbReference>
<dbReference type="AlphaFoldDB" id="D3BIK1"/>
<keyword evidence="2 7" id="KW-0812">Transmembrane</keyword>
<dbReference type="SUPFAM" id="SSF52343">
    <property type="entry name" value="Ferredoxin reductase-like, C-terminal NADP-linked domain"/>
    <property type="match status" value="1"/>
</dbReference>
<evidence type="ECO:0000259" key="8">
    <source>
        <dbReference type="PROSITE" id="PS51384"/>
    </source>
</evidence>
<proteinExistence type="predicted"/>
<dbReference type="Pfam" id="PF08030">
    <property type="entry name" value="NAD_binding_6"/>
    <property type="match status" value="1"/>
</dbReference>
<dbReference type="RefSeq" id="XP_020430749.1">
    <property type="nucleotide sequence ID" value="XM_020578910.1"/>
</dbReference>
<dbReference type="PANTHER" id="PTHR11972:SF165">
    <property type="entry name" value="SUPEROXIDE-GENERATING NADPH OXIDASE HEAVY CHAIN SUBUNIT B"/>
    <property type="match status" value="1"/>
</dbReference>
<dbReference type="InterPro" id="IPR013112">
    <property type="entry name" value="FAD-bd_8"/>
</dbReference>
<dbReference type="InterPro" id="IPR013121">
    <property type="entry name" value="Fe_red_NAD-bd_6"/>
</dbReference>
<dbReference type="InterPro" id="IPR000778">
    <property type="entry name" value="Cyt_b245_heavy_chain"/>
</dbReference>
<comment type="subcellular location">
    <subcellularLocation>
        <location evidence="1">Membrane</location>
        <topology evidence="1">Multi-pass membrane protein</topology>
    </subcellularLocation>
</comment>
<keyword evidence="10" id="KW-1185">Reference proteome</keyword>
<evidence type="ECO:0000256" key="1">
    <source>
        <dbReference type="ARBA" id="ARBA00004141"/>
    </source>
</evidence>
<feature type="domain" description="FAD-binding FR-type" evidence="8">
    <location>
        <begin position="285"/>
        <end position="403"/>
    </location>
</feature>
<evidence type="ECO:0000256" key="5">
    <source>
        <dbReference type="ARBA" id="ARBA00023136"/>
    </source>
</evidence>
<dbReference type="InterPro" id="IPR013130">
    <property type="entry name" value="Fe3_Rdtase_TM_dom"/>
</dbReference>
<dbReference type="PROSITE" id="PS51384">
    <property type="entry name" value="FAD_FR"/>
    <property type="match status" value="1"/>
</dbReference>
<organism evidence="9 10">
    <name type="scientific">Heterostelium pallidum (strain ATCC 26659 / Pp 5 / PN500)</name>
    <name type="common">Cellular slime mold</name>
    <name type="synonym">Polysphondylium pallidum</name>
    <dbReference type="NCBI Taxonomy" id="670386"/>
    <lineage>
        <taxon>Eukaryota</taxon>
        <taxon>Amoebozoa</taxon>
        <taxon>Evosea</taxon>
        <taxon>Eumycetozoa</taxon>
        <taxon>Dictyostelia</taxon>
        <taxon>Acytosteliales</taxon>
        <taxon>Acytosteliaceae</taxon>
        <taxon>Heterostelium</taxon>
    </lineage>
</organism>
<dbReference type="PANTHER" id="PTHR11972">
    <property type="entry name" value="NADPH OXIDASE"/>
    <property type="match status" value="1"/>
</dbReference>
<dbReference type="Pfam" id="PF08022">
    <property type="entry name" value="FAD_binding_8"/>
    <property type="match status" value="1"/>
</dbReference>
<feature type="transmembrane region" description="Helical" evidence="7">
    <location>
        <begin position="107"/>
        <end position="128"/>
    </location>
</feature>
<evidence type="ECO:0000313" key="9">
    <source>
        <dbReference type="EMBL" id="EFA78625.1"/>
    </source>
</evidence>
<protein>
    <submittedName>
        <fullName evidence="9">Superoxide-generating NADPH oxidase flavocytochrome</fullName>
    </submittedName>
</protein>
<dbReference type="GO" id="GO:0006952">
    <property type="term" value="P:defense response"/>
    <property type="evidence" value="ECO:0007669"/>
    <property type="project" value="TreeGrafter"/>
</dbReference>
<dbReference type="OMA" id="DENQAIH"/>
<feature type="compositionally biased region" description="Low complexity" evidence="6">
    <location>
        <begin position="14"/>
        <end position="24"/>
    </location>
</feature>
<dbReference type="Pfam" id="PF01794">
    <property type="entry name" value="Ferric_reduct"/>
    <property type="match status" value="1"/>
</dbReference>
<dbReference type="PRINTS" id="PR00466">
    <property type="entry name" value="GP91PHOX"/>
</dbReference>
<dbReference type="CDD" id="cd06186">
    <property type="entry name" value="NOX_Duox_like_FAD_NADP"/>
    <property type="match status" value="1"/>
</dbReference>
<reference evidence="9 10" key="1">
    <citation type="journal article" date="2011" name="Genome Res.">
        <title>Phylogeny-wide analysis of social amoeba genomes highlights ancient origins for complex intercellular communication.</title>
        <authorList>
            <person name="Heidel A.J."/>
            <person name="Lawal H.M."/>
            <person name="Felder M."/>
            <person name="Schilde C."/>
            <person name="Helps N.R."/>
            <person name="Tunggal B."/>
            <person name="Rivero F."/>
            <person name="John U."/>
            <person name="Schleicher M."/>
            <person name="Eichinger L."/>
            <person name="Platzer M."/>
            <person name="Noegel A.A."/>
            <person name="Schaap P."/>
            <person name="Gloeckner G."/>
        </authorList>
    </citation>
    <scope>NUCLEOTIDE SEQUENCE [LARGE SCALE GENOMIC DNA]</scope>
    <source>
        <strain evidence="10">ATCC 26659 / Pp 5 / PN500</strain>
    </source>
</reference>
<evidence type="ECO:0000256" key="7">
    <source>
        <dbReference type="SAM" id="Phobius"/>
    </source>
</evidence>
<keyword evidence="5 7" id="KW-0472">Membrane</keyword>
<dbReference type="EMBL" id="ADBJ01000037">
    <property type="protein sequence ID" value="EFA78625.1"/>
    <property type="molecule type" value="Genomic_DNA"/>
</dbReference>
<dbReference type="SFLD" id="SFLDG01169">
    <property type="entry name" value="NADPH_oxidase_subgroup_(NOX)"/>
    <property type="match status" value="1"/>
</dbReference>
<dbReference type="GO" id="GO:0042554">
    <property type="term" value="P:superoxide anion generation"/>
    <property type="evidence" value="ECO:0007669"/>
    <property type="project" value="TreeGrafter"/>
</dbReference>
<feature type="transmembrane region" description="Helical" evidence="7">
    <location>
        <begin position="247"/>
        <end position="269"/>
    </location>
</feature>
<dbReference type="SFLD" id="SFLDG01168">
    <property type="entry name" value="Ferric_reductase_subgroup_(FRE"/>
    <property type="match status" value="1"/>
</dbReference>
<evidence type="ECO:0000256" key="2">
    <source>
        <dbReference type="ARBA" id="ARBA00022692"/>
    </source>
</evidence>
<evidence type="ECO:0000256" key="4">
    <source>
        <dbReference type="ARBA" id="ARBA00023002"/>
    </source>
</evidence>